<dbReference type="GO" id="GO:0005694">
    <property type="term" value="C:chromosome"/>
    <property type="evidence" value="ECO:0007669"/>
    <property type="project" value="InterPro"/>
</dbReference>
<dbReference type="InterPro" id="IPR013498">
    <property type="entry name" value="Topo_IA_Znf"/>
</dbReference>
<name>A0A432UZJ7_9HYPH</name>
<comment type="caution">
    <text evidence="3">The sequence shown here is derived from an EMBL/GenBank/DDBJ whole genome shotgun (WGS) entry which is preliminary data.</text>
</comment>
<gene>
    <name evidence="3" type="ORF">EET67_24540</name>
</gene>
<accession>A0A432UZJ7</accession>
<dbReference type="GO" id="GO:0003677">
    <property type="term" value="F:DNA binding"/>
    <property type="evidence" value="ECO:0007669"/>
    <property type="project" value="InterPro"/>
</dbReference>
<dbReference type="GO" id="GO:0006265">
    <property type="term" value="P:DNA topological change"/>
    <property type="evidence" value="ECO:0007669"/>
    <property type="project" value="InterPro"/>
</dbReference>
<evidence type="ECO:0000256" key="1">
    <source>
        <dbReference type="SAM" id="MobiDB-lite"/>
    </source>
</evidence>
<feature type="non-terminal residue" evidence="3">
    <location>
        <position position="1"/>
    </location>
</feature>
<dbReference type="Pfam" id="PF01396">
    <property type="entry name" value="Zn_ribbon_Top1"/>
    <property type="match status" value="1"/>
</dbReference>
<dbReference type="Proteomes" id="UP000281647">
    <property type="component" value="Unassembled WGS sequence"/>
</dbReference>
<dbReference type="SUPFAM" id="SSF57783">
    <property type="entry name" value="Zinc beta-ribbon"/>
    <property type="match status" value="1"/>
</dbReference>
<evidence type="ECO:0000259" key="2">
    <source>
        <dbReference type="Pfam" id="PF01396"/>
    </source>
</evidence>
<proteinExistence type="predicted"/>
<dbReference type="Gene3D" id="3.30.65.10">
    <property type="entry name" value="Bacterial Topoisomerase I, domain 1"/>
    <property type="match status" value="1"/>
</dbReference>
<keyword evidence="3" id="KW-0413">Isomerase</keyword>
<dbReference type="EMBL" id="RKST01000060">
    <property type="protein sequence ID" value="RUM95222.1"/>
    <property type="molecule type" value="Genomic_DNA"/>
</dbReference>
<organism evidence="3 4">
    <name type="scientific">Borborobacter arsenicus</name>
    <dbReference type="NCBI Taxonomy" id="1851146"/>
    <lineage>
        <taxon>Bacteria</taxon>
        <taxon>Pseudomonadati</taxon>
        <taxon>Pseudomonadota</taxon>
        <taxon>Alphaproteobacteria</taxon>
        <taxon>Hyphomicrobiales</taxon>
        <taxon>Phyllobacteriaceae</taxon>
        <taxon>Borborobacter</taxon>
    </lineage>
</organism>
<protein>
    <submittedName>
        <fullName evidence="3">Topoisomerase</fullName>
    </submittedName>
</protein>
<dbReference type="AlphaFoldDB" id="A0A432UZJ7"/>
<evidence type="ECO:0000313" key="3">
    <source>
        <dbReference type="EMBL" id="RUM95222.1"/>
    </source>
</evidence>
<sequence>FHHDGSPPAHEQAWENAPQRQPDRRFRPPKAQRRASSGLDDHLSQFPIRGARVPKVNSGDIAQLASYGFTTAFDAKRRDLQQVHGIGPVKASNIAAWIRRAEAKFQFQSAYTPEDQRQIQKAQNEIITKQQGLEERLKKLVGEFRQEAQGFERWKSGRDPELERLAQQLAQAEADLSHLGVSAPSLPNVAPLPVPPVSTFQRGGRPSNFAATFTTGTRAAPSPAQPHAVTCPRCGSRMVRRTARRGSRAGRPFWGCSRYPSCTGTRPI</sequence>
<evidence type="ECO:0000313" key="4">
    <source>
        <dbReference type="Proteomes" id="UP000281647"/>
    </source>
</evidence>
<reference evidence="3 4" key="1">
    <citation type="submission" date="2018-11" db="EMBL/GenBank/DDBJ databases">
        <title>Pseudaminobacter arsenicus sp. nov., an arsenic-resistant bacterium isolated from arsenic-rich aquifers.</title>
        <authorList>
            <person name="Mu Y."/>
        </authorList>
    </citation>
    <scope>NUCLEOTIDE SEQUENCE [LARGE SCALE GENOMIC DNA]</scope>
    <source>
        <strain evidence="3 4">CB3</strain>
    </source>
</reference>
<feature type="domain" description="DNA topoisomerase type IA zn finger" evidence="2">
    <location>
        <begin position="229"/>
        <end position="268"/>
    </location>
</feature>
<feature type="region of interest" description="Disordered" evidence="1">
    <location>
        <begin position="1"/>
        <end position="44"/>
    </location>
</feature>
<dbReference type="GO" id="GO:0003916">
    <property type="term" value="F:DNA topoisomerase activity"/>
    <property type="evidence" value="ECO:0007669"/>
    <property type="project" value="InterPro"/>
</dbReference>
<keyword evidence="4" id="KW-1185">Reference proteome</keyword>